<keyword evidence="1" id="KW-0378">Hydrolase</keyword>
<dbReference type="SUPFAM" id="SSF56371">
    <property type="entry name" value="Ribosome inactivating proteins (RIP)"/>
    <property type="match status" value="1"/>
</dbReference>
<dbReference type="GO" id="GO:0090729">
    <property type="term" value="F:toxin activity"/>
    <property type="evidence" value="ECO:0007669"/>
    <property type="project" value="UniProtKB-KW"/>
</dbReference>
<dbReference type="InterPro" id="IPR001574">
    <property type="entry name" value="Ribosome_inactivat_prot"/>
</dbReference>
<dbReference type="OrthoDB" id="1704365at2759"/>
<keyword evidence="2" id="KW-0732">Signal</keyword>
<dbReference type="GO" id="GO:0030598">
    <property type="term" value="F:rRNA N-glycosylase activity"/>
    <property type="evidence" value="ECO:0007669"/>
    <property type="project" value="UniProtKB-EC"/>
</dbReference>
<organism evidence="3 4">
    <name type="scientific">Turnera subulata</name>
    <dbReference type="NCBI Taxonomy" id="218843"/>
    <lineage>
        <taxon>Eukaryota</taxon>
        <taxon>Viridiplantae</taxon>
        <taxon>Streptophyta</taxon>
        <taxon>Embryophyta</taxon>
        <taxon>Tracheophyta</taxon>
        <taxon>Spermatophyta</taxon>
        <taxon>Magnoliopsida</taxon>
        <taxon>eudicotyledons</taxon>
        <taxon>Gunneridae</taxon>
        <taxon>Pentapetalae</taxon>
        <taxon>rosids</taxon>
        <taxon>fabids</taxon>
        <taxon>Malpighiales</taxon>
        <taxon>Passifloraceae</taxon>
        <taxon>Turnera</taxon>
    </lineage>
</organism>
<dbReference type="EMBL" id="JAKUCV010004519">
    <property type="protein sequence ID" value="KAJ4835105.1"/>
    <property type="molecule type" value="Genomic_DNA"/>
</dbReference>
<feature type="chain" id="PRO_5040351700" description="rRNA N-glycosylase" evidence="2">
    <location>
        <begin position="23"/>
        <end position="314"/>
    </location>
</feature>
<dbReference type="PANTHER" id="PTHR33453:SF41">
    <property type="entry name" value="RRNA N-GLYCOSYLASE"/>
    <property type="match status" value="1"/>
</dbReference>
<dbReference type="AlphaFoldDB" id="A0A9Q0FP75"/>
<evidence type="ECO:0000256" key="2">
    <source>
        <dbReference type="SAM" id="SignalP"/>
    </source>
</evidence>
<reference evidence="3" key="1">
    <citation type="submission" date="2022-02" db="EMBL/GenBank/DDBJ databases">
        <authorList>
            <person name="Henning P.M."/>
            <person name="McCubbin A.G."/>
            <person name="Shore J.S."/>
        </authorList>
    </citation>
    <scope>NUCLEOTIDE SEQUENCE</scope>
    <source>
        <strain evidence="3">F60SS</strain>
        <tissue evidence="3">Leaves</tissue>
    </source>
</reference>
<keyword evidence="1" id="KW-0800">Toxin</keyword>
<dbReference type="InterPro" id="IPR036041">
    <property type="entry name" value="Ribosome-inact_prot_sf"/>
</dbReference>
<comment type="caution">
    <text evidence="3">The sequence shown here is derived from an EMBL/GenBank/DDBJ whole genome shotgun (WGS) entry which is preliminary data.</text>
</comment>
<dbReference type="PRINTS" id="PR00396">
    <property type="entry name" value="SHIGARICIN"/>
</dbReference>
<dbReference type="Gene3D" id="4.10.470.10">
    <property type="entry name" value="Ricin (A Subunit), domain 2"/>
    <property type="match status" value="1"/>
</dbReference>
<keyword evidence="1" id="KW-0611">Plant defense</keyword>
<dbReference type="Gene3D" id="3.40.420.10">
    <property type="entry name" value="Ricin (A subunit), domain 1"/>
    <property type="match status" value="1"/>
</dbReference>
<dbReference type="GO" id="GO:0006952">
    <property type="term" value="P:defense response"/>
    <property type="evidence" value="ECO:0007669"/>
    <property type="project" value="UniProtKB-KW"/>
</dbReference>
<dbReference type="PANTHER" id="PTHR33453">
    <property type="match status" value="1"/>
</dbReference>
<accession>A0A9Q0FP75</accession>
<reference evidence="3" key="2">
    <citation type="journal article" date="2023" name="Plants (Basel)">
        <title>Annotation of the Turnera subulata (Passifloraceae) Draft Genome Reveals the S-Locus Evolved after the Divergence of Turneroideae from Passifloroideae in a Stepwise Manner.</title>
        <authorList>
            <person name="Henning P.M."/>
            <person name="Roalson E.H."/>
            <person name="Mir W."/>
            <person name="McCubbin A.G."/>
            <person name="Shore J.S."/>
        </authorList>
    </citation>
    <scope>NUCLEOTIDE SEQUENCE</scope>
    <source>
        <strain evidence="3">F60SS</strain>
    </source>
</reference>
<feature type="signal peptide" evidence="2">
    <location>
        <begin position="1"/>
        <end position="22"/>
    </location>
</feature>
<comment type="similarity">
    <text evidence="1">Belongs to the ribosome-inactivating protein family.</text>
</comment>
<dbReference type="Proteomes" id="UP001141552">
    <property type="component" value="Unassembled WGS sequence"/>
</dbReference>
<proteinExistence type="inferred from homology"/>
<gene>
    <name evidence="3" type="ORF">Tsubulata_037224</name>
</gene>
<sequence>MKLCRVQVAAWVCLTLVVGSGAVRVGPSRMEEEGVEYPHHKYSAFQNVQFSINYETSKAKYEAELIDVMRNQLKSSTDDFFGIPSLPSKKVTGTNRFGLVILTYEQLSVSLVIDVNNIYVVGFYSNNPKANPPKAYYYFTGDSTYKDAVKLFDKDTKALSLGYGADYTALGGRSGVLLGRTELISAVEQLYYRKDINALKSKFVVIIQMISECVRSDFVLNGVSKYFEEYEGKAADGDMQYVENNWESNSKAVRGAKSATENFGTPITLPESKKVIKNVQDVIKVGLVSLLWSPTSTTNNIFMHWPAFPIALYN</sequence>
<dbReference type="InterPro" id="IPR017989">
    <property type="entry name" value="Ribosome_inactivat_1/2"/>
</dbReference>
<dbReference type="InterPro" id="IPR016138">
    <property type="entry name" value="Ribosome_inactivat_prot_sub1"/>
</dbReference>
<protein>
    <recommendedName>
        <fullName evidence="1">rRNA N-glycosylase</fullName>
        <ecNumber evidence="1">3.2.2.22</ecNumber>
    </recommendedName>
</protein>
<evidence type="ECO:0000256" key="1">
    <source>
        <dbReference type="RuleBase" id="RU004915"/>
    </source>
</evidence>
<evidence type="ECO:0000313" key="3">
    <source>
        <dbReference type="EMBL" id="KAJ4835105.1"/>
    </source>
</evidence>
<evidence type="ECO:0000313" key="4">
    <source>
        <dbReference type="Proteomes" id="UP001141552"/>
    </source>
</evidence>
<keyword evidence="1" id="KW-0652">Protein synthesis inhibitor</keyword>
<dbReference type="GO" id="GO:0017148">
    <property type="term" value="P:negative regulation of translation"/>
    <property type="evidence" value="ECO:0007669"/>
    <property type="project" value="UniProtKB-KW"/>
</dbReference>
<dbReference type="Pfam" id="PF00161">
    <property type="entry name" value="RIP"/>
    <property type="match status" value="1"/>
</dbReference>
<dbReference type="InterPro" id="IPR016139">
    <property type="entry name" value="Ribosome_inactivat_prot_sub2"/>
</dbReference>
<keyword evidence="4" id="KW-1185">Reference proteome</keyword>
<dbReference type="EC" id="3.2.2.22" evidence="1"/>
<comment type="catalytic activity">
    <reaction evidence="1">
        <text>Endohydrolysis of the N-glycosidic bond at one specific adenosine on the 28S rRNA.</text>
        <dbReference type="EC" id="3.2.2.22"/>
    </reaction>
</comment>
<name>A0A9Q0FP75_9ROSI</name>